<evidence type="ECO:0000313" key="1">
    <source>
        <dbReference type="EMBL" id="TKR93023.1"/>
    </source>
</evidence>
<gene>
    <name evidence="1" type="ORF">L596_007556</name>
</gene>
<reference evidence="1 2" key="2">
    <citation type="journal article" date="2019" name="G3 (Bethesda)">
        <title>Hybrid Assembly of the Genome of the Entomopathogenic Nematode Steinernema carpocapsae Identifies the X-Chromosome.</title>
        <authorList>
            <person name="Serra L."/>
            <person name="Macchietto M."/>
            <person name="Macias-Munoz A."/>
            <person name="McGill C.J."/>
            <person name="Rodriguez I.M."/>
            <person name="Rodriguez B."/>
            <person name="Murad R."/>
            <person name="Mortazavi A."/>
        </authorList>
    </citation>
    <scope>NUCLEOTIDE SEQUENCE [LARGE SCALE GENOMIC DNA]</scope>
    <source>
        <strain evidence="1 2">ALL</strain>
    </source>
</reference>
<proteinExistence type="predicted"/>
<reference evidence="1 2" key="1">
    <citation type="journal article" date="2015" name="Genome Biol.">
        <title>Comparative genomics of Steinernema reveals deeply conserved gene regulatory networks.</title>
        <authorList>
            <person name="Dillman A.R."/>
            <person name="Macchietto M."/>
            <person name="Porter C.F."/>
            <person name="Rogers A."/>
            <person name="Williams B."/>
            <person name="Antoshechkin I."/>
            <person name="Lee M.M."/>
            <person name="Goodwin Z."/>
            <person name="Lu X."/>
            <person name="Lewis E.E."/>
            <person name="Goodrich-Blair H."/>
            <person name="Stock S.P."/>
            <person name="Adams B.J."/>
            <person name="Sternberg P.W."/>
            <person name="Mortazavi A."/>
        </authorList>
    </citation>
    <scope>NUCLEOTIDE SEQUENCE [LARGE SCALE GENOMIC DNA]</scope>
    <source>
        <strain evidence="1 2">ALL</strain>
    </source>
</reference>
<dbReference type="Proteomes" id="UP000298663">
    <property type="component" value="Unassembled WGS sequence"/>
</dbReference>
<comment type="caution">
    <text evidence="1">The sequence shown here is derived from an EMBL/GenBank/DDBJ whole genome shotgun (WGS) entry which is preliminary data.</text>
</comment>
<name>A0A4U5PAB6_STECR</name>
<accession>A0A4U5PAB6</accession>
<protein>
    <submittedName>
        <fullName evidence="1">Uncharacterized protein</fullName>
    </submittedName>
</protein>
<organism evidence="1 2">
    <name type="scientific">Steinernema carpocapsae</name>
    <name type="common">Entomopathogenic nematode</name>
    <dbReference type="NCBI Taxonomy" id="34508"/>
    <lineage>
        <taxon>Eukaryota</taxon>
        <taxon>Metazoa</taxon>
        <taxon>Ecdysozoa</taxon>
        <taxon>Nematoda</taxon>
        <taxon>Chromadorea</taxon>
        <taxon>Rhabditida</taxon>
        <taxon>Tylenchina</taxon>
        <taxon>Panagrolaimomorpha</taxon>
        <taxon>Strongyloidoidea</taxon>
        <taxon>Steinernematidae</taxon>
        <taxon>Steinernema</taxon>
    </lineage>
</organism>
<evidence type="ECO:0000313" key="2">
    <source>
        <dbReference type="Proteomes" id="UP000298663"/>
    </source>
</evidence>
<dbReference type="EMBL" id="AZBU02000002">
    <property type="protein sequence ID" value="TKR93023.1"/>
    <property type="molecule type" value="Genomic_DNA"/>
</dbReference>
<dbReference type="AlphaFoldDB" id="A0A4U5PAB6"/>
<sequence>MKHRWSPSSTSSSREVGGVTQIDVDADRRRVLPPPQPPTIHEEHLFHRSFWYDLPLFQRFPRHYYLIAPRSRCLLRASFFGRNSAFAFPFECRLCRPYHLPGERLALKAVYGAPEKMTLVCLTFDLRDHTRFGVFWGSEKGNFDSGRTVAA</sequence>
<keyword evidence="2" id="KW-1185">Reference proteome</keyword>